<reference evidence="1 2" key="1">
    <citation type="submission" date="2024-12" db="EMBL/GenBank/DDBJ databases">
        <title>The unique morphological basis and parallel evolutionary history of personate flowers in Penstemon.</title>
        <authorList>
            <person name="Depatie T.H."/>
            <person name="Wessinger C.A."/>
        </authorList>
    </citation>
    <scope>NUCLEOTIDE SEQUENCE [LARGE SCALE GENOMIC DNA]</scope>
    <source>
        <strain evidence="1">WTNN_2</strain>
        <tissue evidence="1">Leaf</tissue>
    </source>
</reference>
<proteinExistence type="predicted"/>
<evidence type="ECO:0000313" key="2">
    <source>
        <dbReference type="Proteomes" id="UP001634393"/>
    </source>
</evidence>
<accession>A0ABD3UCG4</accession>
<keyword evidence="2" id="KW-1185">Reference proteome</keyword>
<gene>
    <name evidence="1" type="ORF">ACJIZ3_003621</name>
</gene>
<dbReference type="EMBL" id="JBJXBP010000002">
    <property type="protein sequence ID" value="KAL3846218.1"/>
    <property type="molecule type" value="Genomic_DNA"/>
</dbReference>
<organism evidence="1 2">
    <name type="scientific">Penstemon smallii</name>
    <dbReference type="NCBI Taxonomy" id="265156"/>
    <lineage>
        <taxon>Eukaryota</taxon>
        <taxon>Viridiplantae</taxon>
        <taxon>Streptophyta</taxon>
        <taxon>Embryophyta</taxon>
        <taxon>Tracheophyta</taxon>
        <taxon>Spermatophyta</taxon>
        <taxon>Magnoliopsida</taxon>
        <taxon>eudicotyledons</taxon>
        <taxon>Gunneridae</taxon>
        <taxon>Pentapetalae</taxon>
        <taxon>asterids</taxon>
        <taxon>lamiids</taxon>
        <taxon>Lamiales</taxon>
        <taxon>Plantaginaceae</taxon>
        <taxon>Cheloneae</taxon>
        <taxon>Penstemon</taxon>
    </lineage>
</organism>
<sequence>MKNRVLLPICSSAPHLFDFFSEKKKRFCSPFEFISNGHYISPRLFSPFHCHFRSFFFAMENNQSSSNNSGGGVSKGGRMCYCGATIRMYTSWTKMNHGRRFLRCGGVVTHAINLGLLVRVNHLDVENRRMEAENRSLNVSISNLKAANLALLHMLKLVKIFALNMPHTRSQRAEMFACFDGRADHEEAYFIGRLQAAARERDIRDVGTLTNVCCLIAIQMSASLGRRFSLPSLKYKLARIRKDYHWFNGFLSLVEVDYDQSNNIVQIFPNIYWSEINPHSEPGCYRHFRTHGMLNYQKLSPDWPIHVYGDEEDLRAIVPIHFDIEHDVHAEAVVEPLLPFVPQNVANDALAIVPYVDGNAGGVENANGGGGGGGMWEID</sequence>
<dbReference type="AlphaFoldDB" id="A0ABD3UCG4"/>
<comment type="caution">
    <text evidence="1">The sequence shown here is derived from an EMBL/GenBank/DDBJ whole genome shotgun (WGS) entry which is preliminary data.</text>
</comment>
<name>A0ABD3UCG4_9LAMI</name>
<protein>
    <recommendedName>
        <fullName evidence="3">Zinc finger GRF-type domain-containing protein</fullName>
    </recommendedName>
</protein>
<dbReference type="Proteomes" id="UP001634393">
    <property type="component" value="Unassembled WGS sequence"/>
</dbReference>
<evidence type="ECO:0008006" key="3">
    <source>
        <dbReference type="Google" id="ProtNLM"/>
    </source>
</evidence>
<evidence type="ECO:0000313" key="1">
    <source>
        <dbReference type="EMBL" id="KAL3846218.1"/>
    </source>
</evidence>